<dbReference type="EMBL" id="CP031223">
    <property type="protein sequence ID" value="QFF98906.1"/>
    <property type="molecule type" value="Genomic_DNA"/>
</dbReference>
<keyword evidence="2" id="KW-1185">Reference proteome</keyword>
<organism evidence="1 2">
    <name type="scientific">Psychrobacillus glaciei</name>
    <dbReference type="NCBI Taxonomy" id="2283160"/>
    <lineage>
        <taxon>Bacteria</taxon>
        <taxon>Bacillati</taxon>
        <taxon>Bacillota</taxon>
        <taxon>Bacilli</taxon>
        <taxon>Bacillales</taxon>
        <taxon>Bacillaceae</taxon>
        <taxon>Psychrobacillus</taxon>
    </lineage>
</organism>
<evidence type="ECO:0000313" key="2">
    <source>
        <dbReference type="Proteomes" id="UP000325517"/>
    </source>
</evidence>
<sequence length="73" mass="8532">MRINILKCLDHGQLADMIYISNTGEISKRRVKVLSVDDTTFKAYCFLRNTKRTFKIENVLAFVPVVKRERDVI</sequence>
<name>A0A5J6SLX6_9BACI</name>
<dbReference type="OrthoDB" id="2112405at2"/>
<evidence type="ECO:0000313" key="1">
    <source>
        <dbReference type="EMBL" id="QFF98906.1"/>
    </source>
</evidence>
<reference evidence="1 2" key="1">
    <citation type="submission" date="2018-07" db="EMBL/GenBank/DDBJ databases">
        <title>Complete genome sequence of Psychrobacillus sp. PB01, isolated from iceberg, and comparative genome analysis of Psychrobacillus strains.</title>
        <authorList>
            <person name="Lee P.C."/>
        </authorList>
    </citation>
    <scope>NUCLEOTIDE SEQUENCE [LARGE SCALE GENOMIC DNA]</scope>
    <source>
        <strain evidence="1 2">PB01</strain>
    </source>
</reference>
<protein>
    <submittedName>
        <fullName evidence="1">Transcriptional regulator</fullName>
    </submittedName>
</protein>
<dbReference type="RefSeq" id="WP_151699838.1">
    <property type="nucleotide sequence ID" value="NZ_CP031223.1"/>
</dbReference>
<dbReference type="AlphaFoldDB" id="A0A5J6SLX6"/>
<accession>A0A5J6SLX6</accession>
<dbReference type="KEGG" id="psyo:PB01_08715"/>
<proteinExistence type="predicted"/>
<dbReference type="Proteomes" id="UP000325517">
    <property type="component" value="Chromosome"/>
</dbReference>
<gene>
    <name evidence="1" type="ORF">PB01_08715</name>
</gene>